<dbReference type="PROSITE" id="PS51805">
    <property type="entry name" value="EPHD"/>
    <property type="match status" value="1"/>
</dbReference>
<dbReference type="Pfam" id="PF13831">
    <property type="entry name" value="PHD_2"/>
    <property type="match status" value="1"/>
</dbReference>
<dbReference type="EMBL" id="AMQM01005424">
    <property type="status" value="NOT_ANNOTATED_CDS"/>
    <property type="molecule type" value="Genomic_DNA"/>
</dbReference>
<dbReference type="FunFam" id="3.30.40.10:FF:000008">
    <property type="entry name" value="Bromodomain containing 1, isoform CRA_a"/>
    <property type="match status" value="1"/>
</dbReference>
<dbReference type="SMART" id="SM00249">
    <property type="entry name" value="PHD"/>
    <property type="match status" value="2"/>
</dbReference>
<keyword evidence="3" id="KW-0677">Repeat</keyword>
<dbReference type="CDD" id="cd15572">
    <property type="entry name" value="PHD_BRPF"/>
    <property type="match status" value="1"/>
</dbReference>
<dbReference type="Pfam" id="PF10513">
    <property type="entry name" value="EPL1"/>
    <property type="match status" value="1"/>
</dbReference>
<dbReference type="EMBL" id="KB096945">
    <property type="protein sequence ID" value="ESO00368.1"/>
    <property type="molecule type" value="Genomic_DNA"/>
</dbReference>
<dbReference type="InterPro" id="IPR019542">
    <property type="entry name" value="Enhancer_polycomb-like_N"/>
</dbReference>
<evidence type="ECO:0000313" key="13">
    <source>
        <dbReference type="Proteomes" id="UP000015101"/>
    </source>
</evidence>
<dbReference type="eggNOG" id="KOG0955">
    <property type="taxonomic scope" value="Eukaryota"/>
</dbReference>
<dbReference type="KEGG" id="hro:HELRODRAFT_83056"/>
<feature type="compositionally biased region" description="Acidic residues" evidence="8">
    <location>
        <begin position="476"/>
        <end position="494"/>
    </location>
</feature>
<reference evidence="11 13" key="2">
    <citation type="journal article" date="2013" name="Nature">
        <title>Insights into bilaterian evolution from three spiralian genomes.</title>
        <authorList>
            <person name="Simakov O."/>
            <person name="Marletaz F."/>
            <person name="Cho S.J."/>
            <person name="Edsinger-Gonzales E."/>
            <person name="Havlak P."/>
            <person name="Hellsten U."/>
            <person name="Kuo D.H."/>
            <person name="Larsson T."/>
            <person name="Lv J."/>
            <person name="Arendt D."/>
            <person name="Savage R."/>
            <person name="Osoegawa K."/>
            <person name="de Jong P."/>
            <person name="Grimwood J."/>
            <person name="Chapman J.A."/>
            <person name="Shapiro H."/>
            <person name="Aerts A."/>
            <person name="Otillar R.P."/>
            <person name="Terry A.Y."/>
            <person name="Boore J.L."/>
            <person name="Grigoriev I.V."/>
            <person name="Lindberg D.R."/>
            <person name="Seaver E.C."/>
            <person name="Weisblat D.A."/>
            <person name="Putnam N.H."/>
            <person name="Rokhsar D.S."/>
        </authorList>
    </citation>
    <scope>NUCLEOTIDE SEQUENCE</scope>
</reference>
<accession>T1G4Z7</accession>
<evidence type="ECO:0000256" key="1">
    <source>
        <dbReference type="ARBA" id="ARBA00004123"/>
    </source>
</evidence>
<dbReference type="Gene3D" id="3.30.40.10">
    <property type="entry name" value="Zinc/RING finger domain, C3HC4 (zinc finger)"/>
    <property type="match status" value="2"/>
</dbReference>
<feature type="compositionally biased region" description="Low complexity" evidence="8">
    <location>
        <begin position="48"/>
        <end position="59"/>
    </location>
</feature>
<evidence type="ECO:0000313" key="12">
    <source>
        <dbReference type="EnsemblMetazoa" id="HelroP83056"/>
    </source>
</evidence>
<reference evidence="12" key="3">
    <citation type="submission" date="2015-06" db="UniProtKB">
        <authorList>
            <consortium name="EnsemblMetazoa"/>
        </authorList>
    </citation>
    <scope>IDENTIFICATION</scope>
</reference>
<feature type="region of interest" description="Disordered" evidence="8">
    <location>
        <begin position="44"/>
        <end position="79"/>
    </location>
</feature>
<dbReference type="OrthoDB" id="20839at2759"/>
<evidence type="ECO:0000256" key="2">
    <source>
        <dbReference type="ARBA" id="ARBA00022723"/>
    </source>
</evidence>
<evidence type="ECO:0000259" key="9">
    <source>
        <dbReference type="PROSITE" id="PS50016"/>
    </source>
</evidence>
<keyword evidence="4 7" id="KW-0863">Zinc-finger</keyword>
<dbReference type="InterPro" id="IPR034732">
    <property type="entry name" value="EPHD"/>
</dbReference>
<dbReference type="PANTHER" id="PTHR13793:SF107">
    <property type="entry name" value="BROMODOMAIN-CONTAINING PROTEIN HOMOLOG"/>
    <property type="match status" value="1"/>
</dbReference>
<evidence type="ECO:0000313" key="11">
    <source>
        <dbReference type="EMBL" id="ESO00368.1"/>
    </source>
</evidence>
<dbReference type="GO" id="GO:0008270">
    <property type="term" value="F:zinc ion binding"/>
    <property type="evidence" value="ECO:0007669"/>
    <property type="project" value="UniProtKB-KW"/>
</dbReference>
<evidence type="ECO:0000256" key="3">
    <source>
        <dbReference type="ARBA" id="ARBA00022737"/>
    </source>
</evidence>
<dbReference type="FunFam" id="3.30.40.10:FF:000007">
    <property type="entry name" value="Bromodomain containing 1, isoform CRA_b"/>
    <property type="match status" value="1"/>
</dbReference>
<evidence type="ECO:0008006" key="14">
    <source>
        <dbReference type="Google" id="ProtNLM"/>
    </source>
</evidence>
<dbReference type="InterPro" id="IPR050701">
    <property type="entry name" value="Histone_Mod_Regulator"/>
</dbReference>
<dbReference type="HOGENOM" id="CLU_505567_0_0_1"/>
<proteinExistence type="predicted"/>
<feature type="domain" description="PHD-type" evidence="9">
    <location>
        <begin position="285"/>
        <end position="335"/>
    </location>
</feature>
<evidence type="ECO:0000256" key="4">
    <source>
        <dbReference type="ARBA" id="ARBA00022771"/>
    </source>
</evidence>
<reference evidence="13" key="1">
    <citation type="submission" date="2012-12" db="EMBL/GenBank/DDBJ databases">
        <authorList>
            <person name="Hellsten U."/>
            <person name="Grimwood J."/>
            <person name="Chapman J.A."/>
            <person name="Shapiro H."/>
            <person name="Aerts A."/>
            <person name="Otillar R.P."/>
            <person name="Terry A.Y."/>
            <person name="Boore J.L."/>
            <person name="Simakov O."/>
            <person name="Marletaz F."/>
            <person name="Cho S.-J."/>
            <person name="Edsinger-Gonzales E."/>
            <person name="Havlak P."/>
            <person name="Kuo D.-H."/>
            <person name="Larsson T."/>
            <person name="Lv J."/>
            <person name="Arendt D."/>
            <person name="Savage R."/>
            <person name="Osoegawa K."/>
            <person name="de Jong P."/>
            <person name="Lindberg D.R."/>
            <person name="Seaver E.C."/>
            <person name="Weisblat D.A."/>
            <person name="Putnam N.H."/>
            <person name="Grigoriev I.V."/>
            <person name="Rokhsar D.S."/>
        </authorList>
    </citation>
    <scope>NUCLEOTIDE SEQUENCE</scope>
</reference>
<dbReference type="EnsemblMetazoa" id="HelroT83056">
    <property type="protein sequence ID" value="HelroP83056"/>
    <property type="gene ID" value="HelroG83056"/>
</dbReference>
<dbReference type="InterPro" id="IPR013087">
    <property type="entry name" value="Znf_C2H2_type"/>
</dbReference>
<dbReference type="PROSITE" id="PS50016">
    <property type="entry name" value="ZF_PHD_2"/>
    <property type="match status" value="1"/>
</dbReference>
<protein>
    <recommendedName>
        <fullName evidence="14">PHD-type domain-containing protein</fullName>
    </recommendedName>
</protein>
<feature type="region of interest" description="Disordered" evidence="8">
    <location>
        <begin position="473"/>
        <end position="494"/>
    </location>
</feature>
<gene>
    <name evidence="12" type="primary">20216145</name>
    <name evidence="11" type="ORF">HELRODRAFT_83056</name>
</gene>
<dbReference type="Proteomes" id="UP000015101">
    <property type="component" value="Unassembled WGS sequence"/>
</dbReference>
<organism evidence="12 13">
    <name type="scientific">Helobdella robusta</name>
    <name type="common">Californian leech</name>
    <dbReference type="NCBI Taxonomy" id="6412"/>
    <lineage>
        <taxon>Eukaryota</taxon>
        <taxon>Metazoa</taxon>
        <taxon>Spiralia</taxon>
        <taxon>Lophotrochozoa</taxon>
        <taxon>Annelida</taxon>
        <taxon>Clitellata</taxon>
        <taxon>Hirudinea</taxon>
        <taxon>Rhynchobdellida</taxon>
        <taxon>Glossiphoniidae</taxon>
        <taxon>Helobdella</taxon>
    </lineage>
</organism>
<evidence type="ECO:0000256" key="7">
    <source>
        <dbReference type="PROSITE-ProRule" id="PRU00146"/>
    </source>
</evidence>
<sequence length="539" mass="61446">MVLNFDYEAYFDELKATKPPYKCPFKDCEKVYKTYSGMHFHVINTHKSGSTGDGRSTTSARWHHRQSKSPMTPPKSVSSIENVSLEDINDRYQQSDGEQHDHGKIKCKVKINDKLHKIKDSDKLLVTVSQRSDSSIMDATTNYSLKSSDRTYVEQGSHVEESILKETPKKPTPTPSFRLIKDYYDSPIIHSKFQMPFKDYITFKSPLNGSENENTDYCLDEEDRTWLKMNEAHCRIDETKFETLIDKLEKASYFVTRGEAKLQQHNNSLMSSSLHATCNKPVDDNALCSICYDGSCTSNNTILFCDMCDMGVHQECYGVPYVPEGVWLCRRCLHSPSKELQCCLCPSPGGVLKQTVDGRWAHILCAAWVPEVHFANPVFLEPIDGLDTIPPARWRLMCFLCRRRRVGACIQCHRPNCYTAFHVSCALYAGLHLKMRSRSGSSTFSGIFLSNHSIGNVKKSAYCDIHKPMLKLDGHDNDEEDDSEVDGVDIADNDDEYEPMSKAKTEMVMRKRSEMTKAVMLKMKRVVQVLSYPTMPNSW</sequence>
<evidence type="ECO:0000256" key="5">
    <source>
        <dbReference type="ARBA" id="ARBA00022833"/>
    </source>
</evidence>
<keyword evidence="6" id="KW-0539">Nucleus</keyword>
<keyword evidence="2" id="KW-0479">Metal-binding</keyword>
<dbReference type="GO" id="GO:0005634">
    <property type="term" value="C:nucleus"/>
    <property type="evidence" value="ECO:0007669"/>
    <property type="project" value="UniProtKB-SubCell"/>
</dbReference>
<dbReference type="InterPro" id="IPR001965">
    <property type="entry name" value="Znf_PHD"/>
</dbReference>
<dbReference type="CTD" id="20216145"/>
<comment type="subcellular location">
    <subcellularLocation>
        <location evidence="1">Nucleus</location>
    </subcellularLocation>
</comment>
<dbReference type="RefSeq" id="XP_009021418.1">
    <property type="nucleotide sequence ID" value="XM_009023170.1"/>
</dbReference>
<dbReference type="InterPro" id="IPR013083">
    <property type="entry name" value="Znf_RING/FYVE/PHD"/>
</dbReference>
<keyword evidence="5" id="KW-0862">Zinc</keyword>
<dbReference type="SUPFAM" id="SSF57903">
    <property type="entry name" value="FYVE/PHD zinc finger"/>
    <property type="match status" value="1"/>
</dbReference>
<dbReference type="Pfam" id="PF13832">
    <property type="entry name" value="zf-HC5HC2H_2"/>
    <property type="match status" value="1"/>
</dbReference>
<feature type="domain" description="PHD-type" evidence="10">
    <location>
        <begin position="339"/>
        <end position="453"/>
    </location>
</feature>
<name>T1G4Z7_HELRO</name>
<dbReference type="PANTHER" id="PTHR13793">
    <property type="entry name" value="PHD FINGER PROTEINS"/>
    <property type="match status" value="1"/>
</dbReference>
<dbReference type="GeneID" id="20216145"/>
<dbReference type="InParanoid" id="T1G4Z7"/>
<dbReference type="InterPro" id="IPR011011">
    <property type="entry name" value="Znf_FYVE_PHD"/>
</dbReference>
<dbReference type="InterPro" id="IPR019787">
    <property type="entry name" value="Znf_PHD-finger"/>
</dbReference>
<keyword evidence="13" id="KW-1185">Reference proteome</keyword>
<dbReference type="AlphaFoldDB" id="T1G4Z7"/>
<evidence type="ECO:0000259" key="10">
    <source>
        <dbReference type="PROSITE" id="PS51805"/>
    </source>
</evidence>
<evidence type="ECO:0000256" key="8">
    <source>
        <dbReference type="SAM" id="MobiDB-lite"/>
    </source>
</evidence>
<dbReference type="PROSITE" id="PS00028">
    <property type="entry name" value="ZINC_FINGER_C2H2_1"/>
    <property type="match status" value="1"/>
</dbReference>
<evidence type="ECO:0000256" key="6">
    <source>
        <dbReference type="ARBA" id="ARBA00023242"/>
    </source>
</evidence>
<dbReference type="STRING" id="6412.T1G4Z7"/>